<protein>
    <submittedName>
        <fullName evidence="2">Uncharacterized protein</fullName>
    </submittedName>
</protein>
<organism evidence="2">
    <name type="scientific">viral metagenome</name>
    <dbReference type="NCBI Taxonomy" id="1070528"/>
    <lineage>
        <taxon>unclassified sequences</taxon>
        <taxon>metagenomes</taxon>
        <taxon>organismal metagenomes</taxon>
    </lineage>
</organism>
<dbReference type="EMBL" id="MN740583">
    <property type="protein sequence ID" value="QHU35048.1"/>
    <property type="molecule type" value="Genomic_DNA"/>
</dbReference>
<evidence type="ECO:0000256" key="1">
    <source>
        <dbReference type="SAM" id="MobiDB-lite"/>
    </source>
</evidence>
<feature type="region of interest" description="Disordered" evidence="1">
    <location>
        <begin position="200"/>
        <end position="227"/>
    </location>
</feature>
<accession>A0A6C0LYE7</accession>
<sequence>MSFNRLNYDEGAYKQELNQSVGPGVYKLAEPKVSCQSCYPYPPSVRLQKQGNSIDRSRLLIDTDSELMGLNRRLSKNPDKNYVPVCPDKVCTSGEVCGQGVIGSCNLRKPGERYMDNNLQHYKDCFIPSEDTRLSNPACNLRGTGWNRWEWLCQDPQERIEIPFDYNISNRIIVKDNHRPCIPTPIDSSPALPTGGELPCEPTGTTCGANTSPPSVHWRSSSEIRNY</sequence>
<evidence type="ECO:0000313" key="2">
    <source>
        <dbReference type="EMBL" id="QHU35048.1"/>
    </source>
</evidence>
<reference evidence="2" key="1">
    <citation type="journal article" date="2020" name="Nature">
        <title>Giant virus diversity and host interactions through global metagenomics.</title>
        <authorList>
            <person name="Schulz F."/>
            <person name="Roux S."/>
            <person name="Paez-Espino D."/>
            <person name="Jungbluth S."/>
            <person name="Walsh D.A."/>
            <person name="Denef V.J."/>
            <person name="McMahon K.D."/>
            <person name="Konstantinidis K.T."/>
            <person name="Eloe-Fadrosh E.A."/>
            <person name="Kyrpides N.C."/>
            <person name="Woyke T."/>
        </authorList>
    </citation>
    <scope>NUCLEOTIDE SEQUENCE</scope>
    <source>
        <strain evidence="2">GVMAG-S-1017745-26</strain>
    </source>
</reference>
<name>A0A6C0LYE7_9ZZZZ</name>
<feature type="compositionally biased region" description="Polar residues" evidence="1">
    <location>
        <begin position="203"/>
        <end position="219"/>
    </location>
</feature>
<proteinExistence type="predicted"/>
<dbReference type="AlphaFoldDB" id="A0A6C0LYE7"/>